<dbReference type="AlphaFoldDB" id="A0A8S1TZD5"/>
<keyword evidence="2 3" id="KW-0802">TPR repeat</keyword>
<organism evidence="4 5">
    <name type="scientific">Paramecium octaurelia</name>
    <dbReference type="NCBI Taxonomy" id="43137"/>
    <lineage>
        <taxon>Eukaryota</taxon>
        <taxon>Sar</taxon>
        <taxon>Alveolata</taxon>
        <taxon>Ciliophora</taxon>
        <taxon>Intramacronucleata</taxon>
        <taxon>Oligohymenophorea</taxon>
        <taxon>Peniculida</taxon>
        <taxon>Parameciidae</taxon>
        <taxon>Paramecium</taxon>
    </lineage>
</organism>
<evidence type="ECO:0000313" key="5">
    <source>
        <dbReference type="Proteomes" id="UP000683925"/>
    </source>
</evidence>
<evidence type="ECO:0000256" key="2">
    <source>
        <dbReference type="ARBA" id="ARBA00022803"/>
    </source>
</evidence>
<dbReference type="OrthoDB" id="1667894at2759"/>
<dbReference type="Proteomes" id="UP000683925">
    <property type="component" value="Unassembled WGS sequence"/>
</dbReference>
<keyword evidence="1" id="KW-0677">Repeat</keyword>
<dbReference type="PROSITE" id="PS50005">
    <property type="entry name" value="TPR"/>
    <property type="match status" value="1"/>
</dbReference>
<keyword evidence="5" id="KW-1185">Reference proteome</keyword>
<dbReference type="SMART" id="SM00028">
    <property type="entry name" value="TPR"/>
    <property type="match status" value="2"/>
</dbReference>
<dbReference type="EMBL" id="CAJJDP010000033">
    <property type="protein sequence ID" value="CAD8157434.1"/>
    <property type="molecule type" value="Genomic_DNA"/>
</dbReference>
<dbReference type="PANTHER" id="PTHR45641:SF19">
    <property type="entry name" value="NEPHROCYSTIN-3"/>
    <property type="match status" value="1"/>
</dbReference>
<evidence type="ECO:0000313" key="4">
    <source>
        <dbReference type="EMBL" id="CAD8157434.1"/>
    </source>
</evidence>
<evidence type="ECO:0000256" key="3">
    <source>
        <dbReference type="PROSITE-ProRule" id="PRU00339"/>
    </source>
</evidence>
<name>A0A8S1TZD5_PAROT</name>
<dbReference type="Pfam" id="PF13374">
    <property type="entry name" value="TPR_10"/>
    <property type="match status" value="1"/>
</dbReference>
<dbReference type="PANTHER" id="PTHR45641">
    <property type="entry name" value="TETRATRICOPEPTIDE REPEAT PROTEIN (AFU_ORTHOLOGUE AFUA_6G03870)"/>
    <property type="match status" value="1"/>
</dbReference>
<sequence length="165" mass="18905">MNSLGTVNCDLDQYDEAEKNFCESVALYKKLNGDKHSSVADKYNNLGIVKRKKGEFEKAIKHYESAYQIKEQIFGENNLGGAVILQNIAIAHKKLKNMIKLSNILKVHCKSKNYYVEIAVQSFVQLMIIWREFIMKNSSLIWQSHSIQLLLKSIGTLIVQLIEII</sequence>
<reference evidence="4" key="1">
    <citation type="submission" date="2021-01" db="EMBL/GenBank/DDBJ databases">
        <authorList>
            <consortium name="Genoscope - CEA"/>
            <person name="William W."/>
        </authorList>
    </citation>
    <scope>NUCLEOTIDE SEQUENCE</scope>
</reference>
<evidence type="ECO:0000256" key="1">
    <source>
        <dbReference type="ARBA" id="ARBA00022737"/>
    </source>
</evidence>
<accession>A0A8S1TZD5</accession>
<comment type="caution">
    <text evidence="4">The sequence shown here is derived from an EMBL/GenBank/DDBJ whole genome shotgun (WGS) entry which is preliminary data.</text>
</comment>
<gene>
    <name evidence="4" type="ORF">POCTA_138.1.T0330312</name>
</gene>
<protein>
    <submittedName>
        <fullName evidence="4">Uncharacterized protein</fullName>
    </submittedName>
</protein>
<dbReference type="Pfam" id="PF13424">
    <property type="entry name" value="TPR_12"/>
    <property type="match status" value="1"/>
</dbReference>
<feature type="repeat" description="TPR" evidence="3">
    <location>
        <begin position="40"/>
        <end position="73"/>
    </location>
</feature>
<proteinExistence type="predicted"/>
<dbReference type="InterPro" id="IPR019734">
    <property type="entry name" value="TPR_rpt"/>
</dbReference>